<name>A0ABW4AUU6_9ACTN</name>
<dbReference type="InterPro" id="IPR000212">
    <property type="entry name" value="DNA_helicase_UvrD/REP"/>
</dbReference>
<evidence type="ECO:0000259" key="6">
    <source>
        <dbReference type="PROSITE" id="PS51198"/>
    </source>
</evidence>
<dbReference type="EMBL" id="JBHTMK010000065">
    <property type="protein sequence ID" value="MFD1373362.1"/>
    <property type="molecule type" value="Genomic_DNA"/>
</dbReference>
<evidence type="ECO:0000313" key="8">
    <source>
        <dbReference type="Proteomes" id="UP001597183"/>
    </source>
</evidence>
<evidence type="ECO:0000256" key="2">
    <source>
        <dbReference type="ARBA" id="ARBA00022801"/>
    </source>
</evidence>
<evidence type="ECO:0000256" key="3">
    <source>
        <dbReference type="ARBA" id="ARBA00022806"/>
    </source>
</evidence>
<evidence type="ECO:0000256" key="5">
    <source>
        <dbReference type="PROSITE-ProRule" id="PRU00560"/>
    </source>
</evidence>
<keyword evidence="3 5" id="KW-0347">Helicase</keyword>
<dbReference type="PROSITE" id="PS51198">
    <property type="entry name" value="UVRD_HELICASE_ATP_BIND"/>
    <property type="match status" value="1"/>
</dbReference>
<dbReference type="Pfam" id="PF00580">
    <property type="entry name" value="UvrD-helicase"/>
    <property type="match status" value="2"/>
</dbReference>
<evidence type="ECO:0000256" key="1">
    <source>
        <dbReference type="ARBA" id="ARBA00022741"/>
    </source>
</evidence>
<keyword evidence="2 5" id="KW-0378">Hydrolase</keyword>
<accession>A0ABW4AUU6</accession>
<dbReference type="SUPFAM" id="SSF52540">
    <property type="entry name" value="P-loop containing nucleoside triphosphate hydrolases"/>
    <property type="match status" value="1"/>
</dbReference>
<dbReference type="CDD" id="cd17932">
    <property type="entry name" value="DEXQc_UvrD"/>
    <property type="match status" value="1"/>
</dbReference>
<gene>
    <name evidence="7" type="ORF">ACFQ5G_49220</name>
</gene>
<keyword evidence="4 5" id="KW-0067">ATP-binding</keyword>
<dbReference type="InterPro" id="IPR027785">
    <property type="entry name" value="UvrD-like_helicase_C"/>
</dbReference>
<comment type="caution">
    <text evidence="7">The sequence shown here is derived from an EMBL/GenBank/DDBJ whole genome shotgun (WGS) entry which is preliminary data.</text>
</comment>
<reference evidence="8" key="1">
    <citation type="journal article" date="2019" name="Int. J. Syst. Evol. Microbiol.">
        <title>The Global Catalogue of Microorganisms (GCM) 10K type strain sequencing project: providing services to taxonomists for standard genome sequencing and annotation.</title>
        <authorList>
            <consortium name="The Broad Institute Genomics Platform"/>
            <consortium name="The Broad Institute Genome Sequencing Center for Infectious Disease"/>
            <person name="Wu L."/>
            <person name="Ma J."/>
        </authorList>
    </citation>
    <scope>NUCLEOTIDE SEQUENCE [LARGE SCALE GENOMIC DNA]</scope>
    <source>
        <strain evidence="8">CCM 7526</strain>
    </source>
</reference>
<evidence type="ECO:0000313" key="7">
    <source>
        <dbReference type="EMBL" id="MFD1373362.1"/>
    </source>
</evidence>
<keyword evidence="1 5" id="KW-0547">Nucleotide-binding</keyword>
<dbReference type="InterPro" id="IPR027417">
    <property type="entry name" value="P-loop_NTPase"/>
</dbReference>
<evidence type="ECO:0000256" key="4">
    <source>
        <dbReference type="ARBA" id="ARBA00022840"/>
    </source>
</evidence>
<dbReference type="Gene3D" id="3.40.50.300">
    <property type="entry name" value="P-loop containing nucleotide triphosphate hydrolases"/>
    <property type="match status" value="2"/>
</dbReference>
<keyword evidence="8" id="KW-1185">Reference proteome</keyword>
<dbReference type="Proteomes" id="UP001597183">
    <property type="component" value="Unassembled WGS sequence"/>
</dbReference>
<protein>
    <submittedName>
        <fullName evidence="7">UvrD-helicase domain-containing protein</fullName>
    </submittedName>
</protein>
<dbReference type="PANTHER" id="PTHR11070">
    <property type="entry name" value="UVRD / RECB / PCRA DNA HELICASE FAMILY MEMBER"/>
    <property type="match status" value="1"/>
</dbReference>
<dbReference type="Pfam" id="PF13538">
    <property type="entry name" value="UvrD_C_2"/>
    <property type="match status" value="1"/>
</dbReference>
<dbReference type="InterPro" id="IPR014016">
    <property type="entry name" value="UvrD-like_ATP-bd"/>
</dbReference>
<dbReference type="RefSeq" id="WP_317791801.1">
    <property type="nucleotide sequence ID" value="NZ_AP028461.1"/>
</dbReference>
<organism evidence="7 8">
    <name type="scientific">Actinoplanes sichuanensis</name>
    <dbReference type="NCBI Taxonomy" id="512349"/>
    <lineage>
        <taxon>Bacteria</taxon>
        <taxon>Bacillati</taxon>
        <taxon>Actinomycetota</taxon>
        <taxon>Actinomycetes</taxon>
        <taxon>Micromonosporales</taxon>
        <taxon>Micromonosporaceae</taxon>
        <taxon>Actinoplanes</taxon>
    </lineage>
</organism>
<sequence>MSTPPVADEPTDEQLSVIRQPVDSRTLLIAPAGTGKTFTVVRRIEHLLEEGLAPDEILTLSFSRAAVAELAKRTQGRTRLVDVRTFDAWALDLLRNTYSDEEWGHWTFDERIAEATTALAQGDTEHYTHRIRHVLLDEVQDLVGARQDMVRALLTALDCGFTVVGDPAQAIYRFQQRAGTAEGDVFTWLRATYADDLEETALSRDFRARKPREPALIACGVELRTSEVAEQTIRSIRHRFLDLLCVGTVGEIAGGLAHQGGTSAVLCRDNGQVLQVSAELHEAGVPHRVQGRAGEVGFPAWVADLLRHDGRTIDEDTFRAGTGATDSALAWAALRGAAGAGSNRVDLDRLRTAFASGRHRLLPDPAAEPVVSVSSMHRAKGLEYDHVFILENPARDHHDALDEARLLYMAMTRSREDLFRLEAIASGGPLHVKRCKANGRWARYHFRRHRGRYGLAVEPGDVSADLPAGTAVFTDDPAELQLYLARRVRPGDSVTLERADTEPADELPAPMYVVRHDGRPIGVVSTAFREALSAYLFDRGEPRPDARWPHAITQCRVDDVETVFGSTAAGKRFGLGNHGAWLAPRLTGLTWFQWEDGDTADE</sequence>
<feature type="binding site" evidence="5">
    <location>
        <begin position="30"/>
        <end position="37"/>
    </location>
    <ligand>
        <name>ATP</name>
        <dbReference type="ChEBI" id="CHEBI:30616"/>
    </ligand>
</feature>
<feature type="domain" description="UvrD-like helicase ATP-binding" evidence="6">
    <location>
        <begin position="9"/>
        <end position="357"/>
    </location>
</feature>
<proteinExistence type="predicted"/>